<evidence type="ECO:0000313" key="2">
    <source>
        <dbReference type="Proteomes" id="UP001165289"/>
    </source>
</evidence>
<organism evidence="1 2">
    <name type="scientific">Oopsacas minuta</name>
    <dbReference type="NCBI Taxonomy" id="111878"/>
    <lineage>
        <taxon>Eukaryota</taxon>
        <taxon>Metazoa</taxon>
        <taxon>Porifera</taxon>
        <taxon>Hexactinellida</taxon>
        <taxon>Hexasterophora</taxon>
        <taxon>Lyssacinosida</taxon>
        <taxon>Leucopsacidae</taxon>
        <taxon>Oopsacas</taxon>
    </lineage>
</organism>
<comment type="caution">
    <text evidence="1">The sequence shown here is derived from an EMBL/GenBank/DDBJ whole genome shotgun (WGS) entry which is preliminary data.</text>
</comment>
<gene>
    <name evidence="1" type="ORF">LOD99_11579</name>
</gene>
<dbReference type="InterPro" id="IPR036113">
    <property type="entry name" value="Asp/Glu-ADT_sf_sub_c"/>
</dbReference>
<protein>
    <submittedName>
        <fullName evidence="1">Aspartyl/glutamyl-tRNA(Asn/Gln) amidotransferase, C subunit</fullName>
    </submittedName>
</protein>
<dbReference type="GO" id="GO:0006450">
    <property type="term" value="P:regulation of translational fidelity"/>
    <property type="evidence" value="ECO:0007669"/>
    <property type="project" value="InterPro"/>
</dbReference>
<dbReference type="AlphaFoldDB" id="A0AAV7JK80"/>
<reference evidence="1 2" key="1">
    <citation type="journal article" date="2023" name="BMC Biol.">
        <title>The compact genome of the sponge Oopsacas minuta (Hexactinellida) is lacking key metazoan core genes.</title>
        <authorList>
            <person name="Santini S."/>
            <person name="Schenkelaars Q."/>
            <person name="Jourda C."/>
            <person name="Duchesne M."/>
            <person name="Belahbib H."/>
            <person name="Rocher C."/>
            <person name="Selva M."/>
            <person name="Riesgo A."/>
            <person name="Vervoort M."/>
            <person name="Leys S.P."/>
            <person name="Kodjabachian L."/>
            <person name="Le Bivic A."/>
            <person name="Borchiellini C."/>
            <person name="Claverie J.M."/>
            <person name="Renard E."/>
        </authorList>
    </citation>
    <scope>NUCLEOTIDE SEQUENCE [LARGE SCALE GENOMIC DNA]</scope>
    <source>
        <strain evidence="1">SPO-2</strain>
    </source>
</reference>
<keyword evidence="2" id="KW-1185">Reference proteome</keyword>
<dbReference type="Pfam" id="PF02686">
    <property type="entry name" value="GatC"/>
    <property type="match status" value="1"/>
</dbReference>
<name>A0AAV7JK80_9METZ</name>
<dbReference type="GO" id="GO:0070681">
    <property type="term" value="P:glutaminyl-tRNAGln biosynthesis via transamidation"/>
    <property type="evidence" value="ECO:0007669"/>
    <property type="project" value="TreeGrafter"/>
</dbReference>
<dbReference type="EMBL" id="JAKMXF010000321">
    <property type="protein sequence ID" value="KAI6649212.1"/>
    <property type="molecule type" value="Genomic_DNA"/>
</dbReference>
<sequence length="137" mass="16040">MLLSSIRKLCVASLCRFESTTPNEKERQMVKHLQKLSLLRENNNSERWTTDDELQAMYIRNGIEFCNRLFEIDLSDVEPLYQLNENRSIVMRGDFEREIPTKTEVMSNSPRKNDNYFIAPPIPATLVRIETGTKDKN</sequence>
<accession>A0AAV7JK80</accession>
<dbReference type="Proteomes" id="UP001165289">
    <property type="component" value="Unassembled WGS sequence"/>
</dbReference>
<proteinExistence type="predicted"/>
<dbReference type="InterPro" id="IPR003837">
    <property type="entry name" value="GatC"/>
</dbReference>
<dbReference type="PANTHER" id="PTHR15004">
    <property type="entry name" value="GLUTAMYL-TRNA(GLN) AMIDOTRANSFERASE SUBUNIT C, MITOCHONDRIAL"/>
    <property type="match status" value="1"/>
</dbReference>
<dbReference type="SUPFAM" id="SSF141000">
    <property type="entry name" value="Glu-tRNAGln amidotransferase C subunit"/>
    <property type="match status" value="1"/>
</dbReference>
<evidence type="ECO:0000313" key="1">
    <source>
        <dbReference type="EMBL" id="KAI6649212.1"/>
    </source>
</evidence>
<dbReference type="PANTHER" id="PTHR15004:SF0">
    <property type="entry name" value="GLUTAMYL-TRNA(GLN) AMIDOTRANSFERASE SUBUNIT C, MITOCHONDRIAL"/>
    <property type="match status" value="1"/>
</dbReference>